<protein>
    <submittedName>
        <fullName evidence="2">Morn repeat protein</fullName>
    </submittedName>
</protein>
<dbReference type="Pfam" id="PF02493">
    <property type="entry name" value="MORN"/>
    <property type="match status" value="3"/>
</dbReference>
<dbReference type="EMBL" id="ON887157">
    <property type="protein sequence ID" value="WBR14255.1"/>
    <property type="molecule type" value="Genomic_DNA"/>
</dbReference>
<keyword evidence="1" id="KW-0677">Repeat</keyword>
<sequence length="313" mass="34053">MDTTSDPLVLEASPPQCCAIHDDIHGRDSAEMVSEKDGIDGRKRISDNVIDGDQEDDEECLLFYDDDDYDGDAQDGTTVEVHEASCRRAYVAVHGPGVPVFLMGARSRAGKGWAWLLAASSDRPARGRPAVGRVDYGPYRFYVGDVDARGLPDGYGAMVHTRTGETASAVGARCEKAAETTRESTRSWPAPSALLKWHEGFWRAGQRQGQGVNVCLEYTVAMEGCWRDDLFDGYGTRVYGRGRWTLLPDGSGNGRWSGGDIWRHCGHWRGGERHGTGVLTVAGKGRPFAGIWLNGAATRNTPTSIHSPASPRP</sequence>
<gene>
    <name evidence="2" type="ORF">pkur_cds_80</name>
</gene>
<organism evidence="2 3">
    <name type="scientific">Pandoravirus kuranda</name>
    <dbReference type="NCBI Taxonomy" id="3019033"/>
    <lineage>
        <taxon>Viruses</taxon>
        <taxon>Pandoravirus</taxon>
    </lineage>
</organism>
<evidence type="ECO:0000313" key="2">
    <source>
        <dbReference type="EMBL" id="WBR14255.1"/>
    </source>
</evidence>
<reference evidence="2" key="1">
    <citation type="submission" date="2022-06" db="EMBL/GenBank/DDBJ databases">
        <authorList>
            <person name="Legendre M."/>
            <person name="Claverie J.-M."/>
            <person name="Alempic J.-M."/>
            <person name="Abergel C."/>
        </authorList>
    </citation>
    <scope>NUCLEOTIDE SEQUENCE</scope>
    <source>
        <strain evidence="2">Kuranda</strain>
    </source>
</reference>
<evidence type="ECO:0000256" key="1">
    <source>
        <dbReference type="ARBA" id="ARBA00022737"/>
    </source>
</evidence>
<dbReference type="Proteomes" id="UP001185135">
    <property type="component" value="Segment"/>
</dbReference>
<proteinExistence type="predicted"/>
<name>A0AA95ECI7_9VIRU</name>
<dbReference type="SUPFAM" id="SSF82185">
    <property type="entry name" value="Histone H3 K4-specific methyltransferase SET7/9 N-terminal domain"/>
    <property type="match status" value="1"/>
</dbReference>
<accession>A0AA95ECI7</accession>
<dbReference type="InterPro" id="IPR003409">
    <property type="entry name" value="MORN"/>
</dbReference>
<evidence type="ECO:0000313" key="3">
    <source>
        <dbReference type="Proteomes" id="UP001185135"/>
    </source>
</evidence>